<dbReference type="EMBL" id="FNQG01000004">
    <property type="protein sequence ID" value="SDZ88929.1"/>
    <property type="molecule type" value="Genomic_DNA"/>
</dbReference>
<evidence type="ECO:0000313" key="8">
    <source>
        <dbReference type="Proteomes" id="UP000183469"/>
    </source>
</evidence>
<evidence type="ECO:0000256" key="1">
    <source>
        <dbReference type="ARBA" id="ARBA00004651"/>
    </source>
</evidence>
<keyword evidence="3 6" id="KW-0812">Transmembrane</keyword>
<evidence type="ECO:0000256" key="3">
    <source>
        <dbReference type="ARBA" id="ARBA00022692"/>
    </source>
</evidence>
<protein>
    <submittedName>
        <fullName evidence="7">Membrane protein involved in the export of O-antigen and teichoic acid</fullName>
    </submittedName>
</protein>
<feature type="transmembrane region" description="Helical" evidence="6">
    <location>
        <begin position="457"/>
        <end position="477"/>
    </location>
</feature>
<feature type="transmembrane region" description="Helical" evidence="6">
    <location>
        <begin position="172"/>
        <end position="193"/>
    </location>
</feature>
<feature type="transmembrane region" description="Helical" evidence="6">
    <location>
        <begin position="333"/>
        <end position="357"/>
    </location>
</feature>
<evidence type="ECO:0000256" key="5">
    <source>
        <dbReference type="ARBA" id="ARBA00023136"/>
    </source>
</evidence>
<feature type="transmembrane region" description="Helical" evidence="6">
    <location>
        <begin position="7"/>
        <end position="25"/>
    </location>
</feature>
<dbReference type="AlphaFoldDB" id="A0A1H3WP69"/>
<sequence length="494" mass="55356">MAYSMVVLNSIYALIITPYILGVIGEMEYGVYKTISSFSSSLLILDLGIGGTVIRYVAKYRAQNKQERISNFISMIFGETVILILIVAMVCFLMYFTLSSVYSSGLDYSQIELAERLYIILSINLLLHLIENVLYGIISGYNQFVFSNGLKNSRIILRIICTYVFLSMYKSSIALVIIDLGLTVFLITADYVYIKKGLRVTIAVSFKNWEKDVWLESFRYTVLMFLTSVAAQVNSNLDNVVIGIELGASEVAIYSMGLVIFSMFQCLSTGISGVMLPTITNSLSHDPSGRQAKEIIIASGRIQFILLGGVLAGFIIMGKKFIHLWLGSGYDDVYIIVLLLMGPSLLELCVNVCLSVLRAKNMIGFRTMILMVTTLINAFVTVFGVREYGYFAAAIGTGISFLFGSVFVMNIYYYIKLHYNMLEVYGHIFNRTWLCIITSSLISVCLPPGGVSSIDGFLYEGTVFCVIYFVTLMVYGFNRNEKKQVKQVLWRIIK</sequence>
<feature type="transmembrane region" description="Helical" evidence="6">
    <location>
        <begin position="364"/>
        <end position="384"/>
    </location>
</feature>
<proteinExistence type="predicted"/>
<feature type="transmembrane region" description="Helical" evidence="6">
    <location>
        <begin position="69"/>
        <end position="97"/>
    </location>
</feature>
<dbReference type="InterPro" id="IPR050833">
    <property type="entry name" value="Poly_Biosynth_Transport"/>
</dbReference>
<reference evidence="7 8" key="1">
    <citation type="submission" date="2016-10" db="EMBL/GenBank/DDBJ databases">
        <authorList>
            <person name="de Groot N.N."/>
        </authorList>
    </citation>
    <scope>NUCLEOTIDE SEQUENCE [LARGE SCALE GENOMIC DNA]</scope>
    <source>
        <strain evidence="7 8">DSM 2872</strain>
    </source>
</reference>
<evidence type="ECO:0000256" key="2">
    <source>
        <dbReference type="ARBA" id="ARBA00022475"/>
    </source>
</evidence>
<feature type="transmembrane region" description="Helical" evidence="6">
    <location>
        <begin position="117"/>
        <end position="137"/>
    </location>
</feature>
<feature type="transmembrane region" description="Helical" evidence="6">
    <location>
        <begin position="251"/>
        <end position="274"/>
    </location>
</feature>
<gene>
    <name evidence="7" type="ORF">SAMN05660648_01076</name>
</gene>
<dbReference type="PANTHER" id="PTHR30250">
    <property type="entry name" value="PST FAMILY PREDICTED COLANIC ACID TRANSPORTER"/>
    <property type="match status" value="1"/>
</dbReference>
<evidence type="ECO:0000256" key="6">
    <source>
        <dbReference type="SAM" id="Phobius"/>
    </source>
</evidence>
<dbReference type="Proteomes" id="UP000183469">
    <property type="component" value="Unassembled WGS sequence"/>
</dbReference>
<feature type="transmembrane region" description="Helical" evidence="6">
    <location>
        <begin position="295"/>
        <end position="318"/>
    </location>
</feature>
<dbReference type="InterPro" id="IPR002797">
    <property type="entry name" value="Polysacc_synth"/>
</dbReference>
<dbReference type="PANTHER" id="PTHR30250:SF26">
    <property type="entry name" value="PSMA PROTEIN"/>
    <property type="match status" value="1"/>
</dbReference>
<feature type="transmembrane region" description="Helical" evidence="6">
    <location>
        <begin position="433"/>
        <end position="451"/>
    </location>
</feature>
<dbReference type="GO" id="GO:0005886">
    <property type="term" value="C:plasma membrane"/>
    <property type="evidence" value="ECO:0007669"/>
    <property type="project" value="UniProtKB-SubCell"/>
</dbReference>
<keyword evidence="2" id="KW-1003">Cell membrane</keyword>
<name>A0A1H3WP69_SELRU</name>
<organism evidence="7 8">
    <name type="scientific">Selenomonas ruminantium</name>
    <dbReference type="NCBI Taxonomy" id="971"/>
    <lineage>
        <taxon>Bacteria</taxon>
        <taxon>Bacillati</taxon>
        <taxon>Bacillota</taxon>
        <taxon>Negativicutes</taxon>
        <taxon>Selenomonadales</taxon>
        <taxon>Selenomonadaceae</taxon>
        <taxon>Selenomonas</taxon>
    </lineage>
</organism>
<accession>A0A1H3WP69</accession>
<evidence type="ECO:0000256" key="4">
    <source>
        <dbReference type="ARBA" id="ARBA00022989"/>
    </source>
</evidence>
<comment type="subcellular location">
    <subcellularLocation>
        <location evidence="1">Cell membrane</location>
        <topology evidence="1">Multi-pass membrane protein</topology>
    </subcellularLocation>
</comment>
<feature type="transmembrane region" description="Helical" evidence="6">
    <location>
        <begin position="37"/>
        <end position="57"/>
    </location>
</feature>
<evidence type="ECO:0000313" key="7">
    <source>
        <dbReference type="EMBL" id="SDZ88929.1"/>
    </source>
</evidence>
<keyword evidence="5 6" id="KW-0472">Membrane</keyword>
<feature type="transmembrane region" description="Helical" evidence="6">
    <location>
        <begin position="390"/>
        <end position="413"/>
    </location>
</feature>
<dbReference type="Pfam" id="PF01943">
    <property type="entry name" value="Polysacc_synt"/>
    <property type="match status" value="1"/>
</dbReference>
<keyword evidence="4 6" id="KW-1133">Transmembrane helix</keyword>